<comment type="caution">
    <text evidence="1">The sequence shown here is derived from an EMBL/GenBank/DDBJ whole genome shotgun (WGS) entry which is preliminary data.</text>
</comment>
<evidence type="ECO:0000313" key="1">
    <source>
        <dbReference type="EMBL" id="MFC4126400.1"/>
    </source>
</evidence>
<gene>
    <name evidence="1" type="ORF">ACFOW8_15795</name>
</gene>
<keyword evidence="2" id="KW-1185">Reference proteome</keyword>
<evidence type="ECO:0008006" key="3">
    <source>
        <dbReference type="Google" id="ProtNLM"/>
    </source>
</evidence>
<reference evidence="2" key="1">
    <citation type="journal article" date="2019" name="Int. J. Syst. Evol. Microbiol.">
        <title>The Global Catalogue of Microorganisms (GCM) 10K type strain sequencing project: providing services to taxonomists for standard genome sequencing and annotation.</title>
        <authorList>
            <consortium name="The Broad Institute Genomics Platform"/>
            <consortium name="The Broad Institute Genome Sequencing Center for Infectious Disease"/>
            <person name="Wu L."/>
            <person name="Ma J."/>
        </authorList>
    </citation>
    <scope>NUCLEOTIDE SEQUENCE [LARGE SCALE GENOMIC DNA]</scope>
    <source>
        <strain evidence="2">CGMCC 4.7204</strain>
    </source>
</reference>
<organism evidence="1 2">
    <name type="scientific">Nocardia rhizosphaerae</name>
    <dbReference type="NCBI Taxonomy" id="1691571"/>
    <lineage>
        <taxon>Bacteria</taxon>
        <taxon>Bacillati</taxon>
        <taxon>Actinomycetota</taxon>
        <taxon>Actinomycetes</taxon>
        <taxon>Mycobacteriales</taxon>
        <taxon>Nocardiaceae</taxon>
        <taxon>Nocardia</taxon>
    </lineage>
</organism>
<dbReference type="Proteomes" id="UP001595767">
    <property type="component" value="Unassembled WGS sequence"/>
</dbReference>
<name>A0ABV8L6P0_9NOCA</name>
<proteinExistence type="predicted"/>
<protein>
    <recommendedName>
        <fullName evidence="3">NIPSNAP protein</fullName>
    </recommendedName>
</protein>
<dbReference type="EMBL" id="JBHSBA010000007">
    <property type="protein sequence ID" value="MFC4126400.1"/>
    <property type="molecule type" value="Genomic_DNA"/>
</dbReference>
<accession>A0ABV8L6P0</accession>
<evidence type="ECO:0000313" key="2">
    <source>
        <dbReference type="Proteomes" id="UP001595767"/>
    </source>
</evidence>
<sequence length="216" mass="24445">MRSALEMHAYLIGQVNSMVRRLGMYGGEPALWTLFDHLFYLEDDGQGIADIYQSWRDRNAFTPTGAQGALRRLLPHDLKSALPSMYAEAARNRGWLRLDRTLTQDEYAEVRTSIEPFAERDRTWSDIVDAFGRPSVLFGGTNPLYEKTLAYATADSSDPMVIFHLWNGVDTDTQPRWPPKYADPMLLAIRCGTGSLADSFVFTPEGNRRRPAEHVA</sequence>